<dbReference type="Proteomes" id="UP000287188">
    <property type="component" value="Unassembled WGS sequence"/>
</dbReference>
<evidence type="ECO:0000256" key="3">
    <source>
        <dbReference type="ARBA" id="ARBA00023163"/>
    </source>
</evidence>
<comment type="caution">
    <text evidence="5">The sequence shown here is derived from an EMBL/GenBank/DDBJ whole genome shotgun (WGS) entry which is preliminary data.</text>
</comment>
<dbReference type="GO" id="GO:0003700">
    <property type="term" value="F:DNA-binding transcription factor activity"/>
    <property type="evidence" value="ECO:0007669"/>
    <property type="project" value="InterPro"/>
</dbReference>
<dbReference type="InterPro" id="IPR009057">
    <property type="entry name" value="Homeodomain-like_sf"/>
</dbReference>
<dbReference type="SUPFAM" id="SSF46689">
    <property type="entry name" value="Homeodomain-like"/>
    <property type="match status" value="2"/>
</dbReference>
<dbReference type="Pfam" id="PF12833">
    <property type="entry name" value="HTH_18"/>
    <property type="match status" value="1"/>
</dbReference>
<dbReference type="GO" id="GO:0043565">
    <property type="term" value="F:sequence-specific DNA binding"/>
    <property type="evidence" value="ECO:0007669"/>
    <property type="project" value="InterPro"/>
</dbReference>
<dbReference type="SMART" id="SM00342">
    <property type="entry name" value="HTH_ARAC"/>
    <property type="match status" value="1"/>
</dbReference>
<gene>
    <name evidence="5" type="ORF">KDK_79760</name>
</gene>
<proteinExistence type="predicted"/>
<name>A0A402AYI7_9CHLR</name>
<protein>
    <recommendedName>
        <fullName evidence="4">HTH araC/xylS-type domain-containing protein</fullName>
    </recommendedName>
</protein>
<accession>A0A402AYI7</accession>
<dbReference type="InterPro" id="IPR020449">
    <property type="entry name" value="Tscrpt_reg_AraC-type_HTH"/>
</dbReference>
<dbReference type="InterPro" id="IPR018062">
    <property type="entry name" value="HTH_AraC-typ_CS"/>
</dbReference>
<evidence type="ECO:0000259" key="4">
    <source>
        <dbReference type="PROSITE" id="PS01124"/>
    </source>
</evidence>
<keyword evidence="1" id="KW-0805">Transcription regulation</keyword>
<feature type="domain" description="HTH araC/xylS-type" evidence="4">
    <location>
        <begin position="8"/>
        <end position="105"/>
    </location>
</feature>
<dbReference type="PANTHER" id="PTHR47504">
    <property type="entry name" value="RIGHT ORIGIN-BINDING PROTEIN"/>
    <property type="match status" value="1"/>
</dbReference>
<evidence type="ECO:0000313" key="5">
    <source>
        <dbReference type="EMBL" id="GCE24176.1"/>
    </source>
</evidence>
<dbReference type="EMBL" id="BIFS01000002">
    <property type="protein sequence ID" value="GCE24176.1"/>
    <property type="molecule type" value="Genomic_DNA"/>
</dbReference>
<dbReference type="PROSITE" id="PS01124">
    <property type="entry name" value="HTH_ARAC_FAMILY_2"/>
    <property type="match status" value="1"/>
</dbReference>
<dbReference type="Gene3D" id="1.10.10.60">
    <property type="entry name" value="Homeodomain-like"/>
    <property type="match status" value="2"/>
</dbReference>
<dbReference type="PANTHER" id="PTHR47504:SF5">
    <property type="entry name" value="RIGHT ORIGIN-BINDING PROTEIN"/>
    <property type="match status" value="1"/>
</dbReference>
<dbReference type="PRINTS" id="PR00032">
    <property type="entry name" value="HTHARAC"/>
</dbReference>
<keyword evidence="3" id="KW-0804">Transcription</keyword>
<dbReference type="AlphaFoldDB" id="A0A402AYI7"/>
<dbReference type="InterPro" id="IPR018060">
    <property type="entry name" value="HTH_AraC"/>
</dbReference>
<evidence type="ECO:0000313" key="6">
    <source>
        <dbReference type="Proteomes" id="UP000287188"/>
    </source>
</evidence>
<organism evidence="5 6">
    <name type="scientific">Dictyobacter kobayashii</name>
    <dbReference type="NCBI Taxonomy" id="2014872"/>
    <lineage>
        <taxon>Bacteria</taxon>
        <taxon>Bacillati</taxon>
        <taxon>Chloroflexota</taxon>
        <taxon>Ktedonobacteria</taxon>
        <taxon>Ktedonobacterales</taxon>
        <taxon>Dictyobacteraceae</taxon>
        <taxon>Dictyobacter</taxon>
    </lineage>
</organism>
<dbReference type="InterPro" id="IPR050959">
    <property type="entry name" value="MarA-like"/>
</dbReference>
<evidence type="ECO:0000256" key="1">
    <source>
        <dbReference type="ARBA" id="ARBA00023015"/>
    </source>
</evidence>
<evidence type="ECO:0000256" key="2">
    <source>
        <dbReference type="ARBA" id="ARBA00023125"/>
    </source>
</evidence>
<keyword evidence="2" id="KW-0238">DNA-binding</keyword>
<keyword evidence="6" id="KW-1185">Reference proteome</keyword>
<dbReference type="RefSeq" id="WP_161978011.1">
    <property type="nucleotide sequence ID" value="NZ_BIFS01000002.1"/>
</dbReference>
<dbReference type="PROSITE" id="PS00041">
    <property type="entry name" value="HTH_ARAC_FAMILY_1"/>
    <property type="match status" value="1"/>
</dbReference>
<sequence length="166" mass="18985">MDYLKCIQHSIDYIEENLQGEIRVDELARIAGFSPYHYYRVFNAYVGIPVVDYIRRRRLAHAAAQLACGKRIIDIALDYGFDTHNGFAKAFRKTYGCSPEQYRIYVSGQTPKKVDLLLLMQHNLKGSIVVEPKIVVKPAAKIAGYELKTTCNEGQNLRDIPAFWAR</sequence>
<reference evidence="6" key="1">
    <citation type="submission" date="2018-12" db="EMBL/GenBank/DDBJ databases">
        <title>Tengunoibacter tsumagoiensis gen. nov., sp. nov., Dictyobacter kobayashii sp. nov., D. alpinus sp. nov., and D. joshuensis sp. nov. and description of Dictyobacteraceae fam. nov. within the order Ktedonobacterales isolated from Tengu-no-mugimeshi.</title>
        <authorList>
            <person name="Wang C.M."/>
            <person name="Zheng Y."/>
            <person name="Sakai Y."/>
            <person name="Toyoda A."/>
            <person name="Minakuchi Y."/>
            <person name="Abe K."/>
            <person name="Yokota A."/>
            <person name="Yabe S."/>
        </authorList>
    </citation>
    <scope>NUCLEOTIDE SEQUENCE [LARGE SCALE GENOMIC DNA]</scope>
    <source>
        <strain evidence="6">Uno11</strain>
    </source>
</reference>